<evidence type="ECO:0000256" key="2">
    <source>
        <dbReference type="SAM" id="Phobius"/>
    </source>
</evidence>
<evidence type="ECO:0000313" key="4">
    <source>
        <dbReference type="Proteomes" id="UP000831068"/>
    </source>
</evidence>
<dbReference type="Proteomes" id="UP000831068">
    <property type="component" value="Chromosome"/>
</dbReference>
<accession>A0ABY4BGF4</accession>
<sequence>MNSFKHNLDREIKKQISEREISPSRDLWEEIQTQTQNNPSKKHHWNRVLLAACFVLICGLGAFLFINNKNEPPVQITKTEEDFPKREEIVQPEKINSDKDSSKPIQQRLVQSENADAEKQIEKYSPIKTNLPLMKENPSEIAAQIIQTPQERIMAKSDSVKIPKKKRYVDPSTLLFSVENKEAIEKTKGGSNVAQIDLNER</sequence>
<feature type="transmembrane region" description="Helical" evidence="2">
    <location>
        <begin position="48"/>
        <end position="66"/>
    </location>
</feature>
<protein>
    <submittedName>
        <fullName evidence="3">Uncharacterized protein</fullName>
    </submittedName>
</protein>
<evidence type="ECO:0000313" key="3">
    <source>
        <dbReference type="EMBL" id="UOE38242.1"/>
    </source>
</evidence>
<keyword evidence="2" id="KW-0472">Membrane</keyword>
<evidence type="ECO:0000256" key="1">
    <source>
        <dbReference type="SAM" id="MobiDB-lite"/>
    </source>
</evidence>
<dbReference type="EMBL" id="CP094529">
    <property type="protein sequence ID" value="UOE38242.1"/>
    <property type="molecule type" value="Genomic_DNA"/>
</dbReference>
<proteinExistence type="predicted"/>
<keyword evidence="2" id="KW-1133">Transmembrane helix</keyword>
<feature type="compositionally biased region" description="Basic and acidic residues" evidence="1">
    <location>
        <begin position="84"/>
        <end position="102"/>
    </location>
</feature>
<gene>
    <name evidence="3" type="ORF">MTP08_00250</name>
</gene>
<feature type="region of interest" description="Disordered" evidence="1">
    <location>
        <begin position="84"/>
        <end position="104"/>
    </location>
</feature>
<dbReference type="RefSeq" id="WP_243576550.1">
    <property type="nucleotide sequence ID" value="NZ_CP094529.1"/>
</dbReference>
<name>A0ABY4BGF4_9FLAO</name>
<keyword evidence="2" id="KW-0812">Transmembrane</keyword>
<keyword evidence="4" id="KW-1185">Reference proteome</keyword>
<reference evidence="3 4" key="1">
    <citation type="submission" date="2022-03" db="EMBL/GenBank/DDBJ databases">
        <title>Chryseobacterium sp. isolated from the Andong Sikhe.</title>
        <authorList>
            <person name="Won M."/>
            <person name="Kim S.-J."/>
            <person name="Kwon S.-W."/>
        </authorList>
    </citation>
    <scope>NUCLEOTIDE SEQUENCE [LARGE SCALE GENOMIC DNA]</scope>
    <source>
        <strain evidence="3 4">ADR-1</strain>
    </source>
</reference>
<organism evidence="3 4">
    <name type="scientific">Chryseobacterium oryzae</name>
    <dbReference type="NCBI Taxonomy" id="2929799"/>
    <lineage>
        <taxon>Bacteria</taxon>
        <taxon>Pseudomonadati</taxon>
        <taxon>Bacteroidota</taxon>
        <taxon>Flavobacteriia</taxon>
        <taxon>Flavobacteriales</taxon>
        <taxon>Weeksellaceae</taxon>
        <taxon>Chryseobacterium group</taxon>
        <taxon>Chryseobacterium</taxon>
    </lineage>
</organism>